<dbReference type="AlphaFoldDB" id="A0A1R2AVP2"/>
<accession>A0A1R2AVP2</accession>
<gene>
    <name evidence="2" type="ORF">SteCoe_33910</name>
</gene>
<protein>
    <submittedName>
        <fullName evidence="2">Uncharacterized protein</fullName>
    </submittedName>
</protein>
<feature type="compositionally biased region" description="Polar residues" evidence="1">
    <location>
        <begin position="137"/>
        <end position="157"/>
    </location>
</feature>
<name>A0A1R2AVP2_9CILI</name>
<comment type="caution">
    <text evidence="2">The sequence shown here is derived from an EMBL/GenBank/DDBJ whole genome shotgun (WGS) entry which is preliminary data.</text>
</comment>
<evidence type="ECO:0000313" key="2">
    <source>
        <dbReference type="EMBL" id="OMJ68594.1"/>
    </source>
</evidence>
<feature type="compositionally biased region" description="Polar residues" evidence="1">
    <location>
        <begin position="1"/>
        <end position="13"/>
    </location>
</feature>
<dbReference type="EMBL" id="MPUH01001306">
    <property type="protein sequence ID" value="OMJ68594.1"/>
    <property type="molecule type" value="Genomic_DNA"/>
</dbReference>
<feature type="region of interest" description="Disordered" evidence="1">
    <location>
        <begin position="1"/>
        <end position="40"/>
    </location>
</feature>
<dbReference type="Proteomes" id="UP000187209">
    <property type="component" value="Unassembled WGS sequence"/>
</dbReference>
<feature type="region of interest" description="Disordered" evidence="1">
    <location>
        <begin position="137"/>
        <end position="176"/>
    </location>
</feature>
<feature type="compositionally biased region" description="Polar residues" evidence="1">
    <location>
        <begin position="23"/>
        <end position="40"/>
    </location>
</feature>
<reference evidence="2 3" key="1">
    <citation type="submission" date="2016-11" db="EMBL/GenBank/DDBJ databases">
        <title>The macronuclear genome of Stentor coeruleus: a giant cell with tiny introns.</title>
        <authorList>
            <person name="Slabodnick M."/>
            <person name="Ruby J.G."/>
            <person name="Reiff S.B."/>
            <person name="Swart E.C."/>
            <person name="Gosai S."/>
            <person name="Prabakaran S."/>
            <person name="Witkowska E."/>
            <person name="Larue G.E."/>
            <person name="Fisher S."/>
            <person name="Freeman R.M."/>
            <person name="Gunawardena J."/>
            <person name="Chu W."/>
            <person name="Stover N.A."/>
            <person name="Gregory B.D."/>
            <person name="Nowacki M."/>
            <person name="Derisi J."/>
            <person name="Roy S.W."/>
            <person name="Marshall W.F."/>
            <person name="Sood P."/>
        </authorList>
    </citation>
    <scope>NUCLEOTIDE SEQUENCE [LARGE SCALE GENOMIC DNA]</scope>
    <source>
        <strain evidence="2">WM001</strain>
    </source>
</reference>
<sequence>MTDNKSSANFEQSHITRKDTLSKNHIPSISSLKKANTQSQSHRNSIFEGLDWDLIFHGPEARKAKKELNKTSSVPKKSIISPKDLSKLSIASFSRTPVPKKTIFSPRDLVRLSSSNKTFPAPRKTIISPRDLSRLSFTTNQDKTPTRISLGQTSEAGQKSARDTAKTTNASHEVSSESHIECPINFTNVKFSLEQIREDAKQCLTNSKVIIQKSRKRLKSPTSSTDTRRVMSAVPPEISKEIMEELATSIQILNRKLKSNEKAASMQEEYNNALKFQLDDLKTKIAKHKIFMENSPSVLYCCLPGCRII</sequence>
<proteinExistence type="predicted"/>
<evidence type="ECO:0000256" key="1">
    <source>
        <dbReference type="SAM" id="MobiDB-lite"/>
    </source>
</evidence>
<keyword evidence="3" id="KW-1185">Reference proteome</keyword>
<organism evidence="2 3">
    <name type="scientific">Stentor coeruleus</name>
    <dbReference type="NCBI Taxonomy" id="5963"/>
    <lineage>
        <taxon>Eukaryota</taxon>
        <taxon>Sar</taxon>
        <taxon>Alveolata</taxon>
        <taxon>Ciliophora</taxon>
        <taxon>Postciliodesmatophora</taxon>
        <taxon>Heterotrichea</taxon>
        <taxon>Heterotrichida</taxon>
        <taxon>Stentoridae</taxon>
        <taxon>Stentor</taxon>
    </lineage>
</organism>
<evidence type="ECO:0000313" key="3">
    <source>
        <dbReference type="Proteomes" id="UP000187209"/>
    </source>
</evidence>